<comment type="subcellular location">
    <subcellularLocation>
        <location evidence="1">Cytoplasm</location>
        <location evidence="1">Cytoskeleton</location>
    </subcellularLocation>
</comment>
<dbReference type="PRINTS" id="PR01640">
    <property type="entry name" value="PROFILINPLNT"/>
</dbReference>
<dbReference type="SUPFAM" id="SSF55770">
    <property type="entry name" value="Profilin (actin-binding protein)"/>
    <property type="match status" value="1"/>
</dbReference>
<protein>
    <recommendedName>
        <fullName evidence="7">Profilin</fullName>
    </recommendedName>
</protein>
<evidence type="ECO:0000256" key="3">
    <source>
        <dbReference type="ARBA" id="ARBA00022490"/>
    </source>
</evidence>
<gene>
    <name evidence="8" type="ORF">RB653_009754</name>
</gene>
<dbReference type="Gene3D" id="3.30.450.30">
    <property type="entry name" value="Dynein light chain 2a, cytoplasmic"/>
    <property type="match status" value="1"/>
</dbReference>
<dbReference type="GO" id="GO:0030838">
    <property type="term" value="P:positive regulation of actin filament polymerization"/>
    <property type="evidence" value="ECO:0007669"/>
    <property type="project" value="UniProtKB-ARBA"/>
</dbReference>
<dbReference type="FunFam" id="3.30.450.30:FF:000001">
    <property type="entry name" value="Profilin"/>
    <property type="match status" value="1"/>
</dbReference>
<dbReference type="InterPro" id="IPR036140">
    <property type="entry name" value="PFN_sf"/>
</dbReference>
<dbReference type="PRINTS" id="PR00392">
    <property type="entry name" value="PROFILIN"/>
</dbReference>
<evidence type="ECO:0000256" key="4">
    <source>
        <dbReference type="ARBA" id="ARBA00023203"/>
    </source>
</evidence>
<accession>A0AAN7YLF5</accession>
<dbReference type="InterPro" id="IPR005455">
    <property type="entry name" value="PFN_euk"/>
</dbReference>
<evidence type="ECO:0000256" key="1">
    <source>
        <dbReference type="ARBA" id="ARBA00004245"/>
    </source>
</evidence>
<keyword evidence="4 7" id="KW-0009">Actin-binding</keyword>
<dbReference type="SMART" id="SM00392">
    <property type="entry name" value="PROF"/>
    <property type="match status" value="1"/>
</dbReference>
<comment type="function">
    <text evidence="6">Binds to actin and affects the structure of the cytoskeleton. At high concentrations, profilin prevents the polymerization of actin, whereas it enhances it at low concentrations. By binding to PIP2, it inhibits the formation of IP3 and DG.</text>
</comment>
<dbReference type="AlphaFoldDB" id="A0AAN7YLF5"/>
<dbReference type="Pfam" id="PF00235">
    <property type="entry name" value="Profilin"/>
    <property type="match status" value="1"/>
</dbReference>
<dbReference type="Proteomes" id="UP001344447">
    <property type="component" value="Unassembled WGS sequence"/>
</dbReference>
<keyword evidence="9" id="KW-1185">Reference proteome</keyword>
<evidence type="ECO:0000313" key="8">
    <source>
        <dbReference type="EMBL" id="KAK5574501.1"/>
    </source>
</evidence>
<dbReference type="CDD" id="cd00148">
    <property type="entry name" value="PROF"/>
    <property type="match status" value="1"/>
</dbReference>
<keyword evidence="5" id="KW-0206">Cytoskeleton</keyword>
<comment type="similarity">
    <text evidence="2 7">Belongs to the profilin family.</text>
</comment>
<dbReference type="InterPro" id="IPR027310">
    <property type="entry name" value="Profilin_CS"/>
</dbReference>
<dbReference type="GO" id="GO:0005856">
    <property type="term" value="C:cytoskeleton"/>
    <property type="evidence" value="ECO:0007669"/>
    <property type="project" value="UniProtKB-SubCell"/>
</dbReference>
<evidence type="ECO:0000313" key="9">
    <source>
        <dbReference type="Proteomes" id="UP001344447"/>
    </source>
</evidence>
<dbReference type="GO" id="GO:0030837">
    <property type="term" value="P:negative regulation of actin filament polymerization"/>
    <property type="evidence" value="ECO:0007669"/>
    <property type="project" value="UniProtKB-ARBA"/>
</dbReference>
<dbReference type="PANTHER" id="PTHR11604">
    <property type="entry name" value="PROFILIN"/>
    <property type="match status" value="1"/>
</dbReference>
<sequence length="126" mass="13464">MTWQDYIDNNLIGSGFISAQILSSGDGSSWANSNGFSVSASEAQHILSCFKDSNKASAMGITINNVKNFVLKADDKSIYAKKDTGGVVLVKTNQTILVAIYNSNLQPGAAANFCEALGDYLREQGF</sequence>
<dbReference type="EMBL" id="JAVFKY010000006">
    <property type="protein sequence ID" value="KAK5574501.1"/>
    <property type="molecule type" value="Genomic_DNA"/>
</dbReference>
<keyword evidence="3" id="KW-0963">Cytoplasm</keyword>
<proteinExistence type="inferred from homology"/>
<dbReference type="PROSITE" id="PS00414">
    <property type="entry name" value="PROFILIN"/>
    <property type="match status" value="1"/>
</dbReference>
<dbReference type="GO" id="GO:0003785">
    <property type="term" value="F:actin monomer binding"/>
    <property type="evidence" value="ECO:0007669"/>
    <property type="project" value="TreeGrafter"/>
</dbReference>
<reference evidence="8 9" key="1">
    <citation type="submission" date="2023-11" db="EMBL/GenBank/DDBJ databases">
        <title>Dfirmibasis_genome.</title>
        <authorList>
            <person name="Edelbroek B."/>
            <person name="Kjellin J."/>
            <person name="Jerlstrom-Hultqvist J."/>
            <person name="Soderbom F."/>
        </authorList>
    </citation>
    <scope>NUCLEOTIDE SEQUENCE [LARGE SCALE GENOMIC DNA]</scope>
    <source>
        <strain evidence="8 9">TNS-C-14</strain>
    </source>
</reference>
<dbReference type="GO" id="GO:0045010">
    <property type="term" value="P:actin nucleation"/>
    <property type="evidence" value="ECO:0007669"/>
    <property type="project" value="UniProtKB-ARBA"/>
</dbReference>
<comment type="caution">
    <text evidence="8">The sequence shown here is derived from an EMBL/GenBank/DDBJ whole genome shotgun (WGS) entry which is preliminary data.</text>
</comment>
<evidence type="ECO:0000256" key="2">
    <source>
        <dbReference type="ARBA" id="ARBA00010058"/>
    </source>
</evidence>
<dbReference type="InterPro" id="IPR048278">
    <property type="entry name" value="PFN"/>
</dbReference>
<name>A0AAN7YLF5_9MYCE</name>
<evidence type="ECO:0000256" key="5">
    <source>
        <dbReference type="ARBA" id="ARBA00023212"/>
    </source>
</evidence>
<organism evidence="8 9">
    <name type="scientific">Dictyostelium firmibasis</name>
    <dbReference type="NCBI Taxonomy" id="79012"/>
    <lineage>
        <taxon>Eukaryota</taxon>
        <taxon>Amoebozoa</taxon>
        <taxon>Evosea</taxon>
        <taxon>Eumycetozoa</taxon>
        <taxon>Dictyostelia</taxon>
        <taxon>Dictyosteliales</taxon>
        <taxon>Dictyosteliaceae</taxon>
        <taxon>Dictyostelium</taxon>
    </lineage>
</organism>
<dbReference type="GO" id="GO:0005938">
    <property type="term" value="C:cell cortex"/>
    <property type="evidence" value="ECO:0007669"/>
    <property type="project" value="TreeGrafter"/>
</dbReference>
<dbReference type="PANTHER" id="PTHR11604:SF28">
    <property type="entry name" value="PROFILIN-RELATED"/>
    <property type="match status" value="1"/>
</dbReference>
<evidence type="ECO:0000256" key="7">
    <source>
        <dbReference type="RuleBase" id="RU003909"/>
    </source>
</evidence>
<evidence type="ECO:0000256" key="6">
    <source>
        <dbReference type="ARBA" id="ARBA00025549"/>
    </source>
</evidence>